<gene>
    <name evidence="1" type="ORF">CSKR_106651</name>
</gene>
<evidence type="ECO:0000313" key="2">
    <source>
        <dbReference type="Proteomes" id="UP000286415"/>
    </source>
</evidence>
<dbReference type="InParanoid" id="A0A3R7D372"/>
<proteinExistence type="predicted"/>
<keyword evidence="2" id="KW-1185">Reference proteome</keyword>
<organism evidence="1 2">
    <name type="scientific">Clonorchis sinensis</name>
    <name type="common">Chinese liver fluke</name>
    <dbReference type="NCBI Taxonomy" id="79923"/>
    <lineage>
        <taxon>Eukaryota</taxon>
        <taxon>Metazoa</taxon>
        <taxon>Spiralia</taxon>
        <taxon>Lophotrochozoa</taxon>
        <taxon>Platyhelminthes</taxon>
        <taxon>Trematoda</taxon>
        <taxon>Digenea</taxon>
        <taxon>Opisthorchiida</taxon>
        <taxon>Opisthorchiata</taxon>
        <taxon>Opisthorchiidae</taxon>
        <taxon>Clonorchis</taxon>
    </lineage>
</organism>
<name>A0A3R7D372_CLOSI</name>
<evidence type="ECO:0000313" key="1">
    <source>
        <dbReference type="EMBL" id="KAG5451107.1"/>
    </source>
</evidence>
<accession>A0A3R7D372</accession>
<reference evidence="1 2" key="1">
    <citation type="journal article" date="2018" name="Biotechnol. Adv.">
        <title>Improved genomic resources and new bioinformatic workflow for the carcinogenic parasite Clonorchis sinensis: Biotechnological implications.</title>
        <authorList>
            <person name="Wang D."/>
            <person name="Korhonen P.K."/>
            <person name="Gasser R.B."/>
            <person name="Young N.D."/>
        </authorList>
    </citation>
    <scope>NUCLEOTIDE SEQUENCE [LARGE SCALE GENOMIC DNA]</scope>
    <source>
        <strain evidence="1">Cs-k2</strain>
    </source>
</reference>
<sequence length="143" mass="16230">MRRPGAAHSVAWKHHKREIHLGSRLNEANRICTKNCTNYMPRGARWLKRLEREFTDRKVLGSNPTSASRLPLSRFEMPGSIPVLALPSGGMAARQRKGDTAEKYIPRDTDQVFLFTISLTPSDFCQKQLSVLVETRLKLLSVL</sequence>
<dbReference type="AlphaFoldDB" id="A0A3R7D372"/>
<dbReference type="EMBL" id="NIRI02000042">
    <property type="protein sequence ID" value="KAG5451107.1"/>
    <property type="molecule type" value="Genomic_DNA"/>
</dbReference>
<protein>
    <submittedName>
        <fullName evidence="1">Uncharacterized protein</fullName>
    </submittedName>
</protein>
<reference evidence="1 2" key="2">
    <citation type="journal article" date="2021" name="Genomics">
        <title>High-quality reference genome for Clonorchis sinensis.</title>
        <authorList>
            <person name="Young N.D."/>
            <person name="Stroehlein A.J."/>
            <person name="Kinkar L."/>
            <person name="Wang T."/>
            <person name="Sohn W.M."/>
            <person name="Chang B.C.H."/>
            <person name="Kaur P."/>
            <person name="Weisz D."/>
            <person name="Dudchenko O."/>
            <person name="Aiden E.L."/>
            <person name="Korhonen P.K."/>
            <person name="Gasser R.B."/>
        </authorList>
    </citation>
    <scope>NUCLEOTIDE SEQUENCE [LARGE SCALE GENOMIC DNA]</scope>
    <source>
        <strain evidence="1">Cs-k2</strain>
    </source>
</reference>
<dbReference type="Proteomes" id="UP000286415">
    <property type="component" value="Unassembled WGS sequence"/>
</dbReference>
<comment type="caution">
    <text evidence="1">The sequence shown here is derived from an EMBL/GenBank/DDBJ whole genome shotgun (WGS) entry which is preliminary data.</text>
</comment>
<dbReference type="OrthoDB" id="10051416at2759"/>